<dbReference type="PROSITE" id="PS50887">
    <property type="entry name" value="GGDEF"/>
    <property type="match status" value="1"/>
</dbReference>
<dbReference type="Pfam" id="PF00990">
    <property type="entry name" value="GGDEF"/>
    <property type="match status" value="1"/>
</dbReference>
<feature type="transmembrane region" description="Helical" evidence="1">
    <location>
        <begin position="169"/>
        <end position="187"/>
    </location>
</feature>
<dbReference type="RefSeq" id="WP_284328503.1">
    <property type="nucleotide sequence ID" value="NZ_BSUN01000001.1"/>
</dbReference>
<comment type="caution">
    <text evidence="3">The sequence shown here is derived from an EMBL/GenBank/DDBJ whole genome shotgun (WGS) entry which is preliminary data.</text>
</comment>
<dbReference type="InterPro" id="IPR050469">
    <property type="entry name" value="Diguanylate_Cyclase"/>
</dbReference>
<evidence type="ECO:0000259" key="2">
    <source>
        <dbReference type="PROSITE" id="PS50887"/>
    </source>
</evidence>
<dbReference type="Proteomes" id="UP001157125">
    <property type="component" value="Unassembled WGS sequence"/>
</dbReference>
<dbReference type="PANTHER" id="PTHR45138">
    <property type="entry name" value="REGULATORY COMPONENTS OF SENSORY TRANSDUCTION SYSTEM"/>
    <property type="match status" value="1"/>
</dbReference>
<protein>
    <recommendedName>
        <fullName evidence="2">GGDEF domain-containing protein</fullName>
    </recommendedName>
</protein>
<dbReference type="CDD" id="cd01949">
    <property type="entry name" value="GGDEF"/>
    <property type="match status" value="1"/>
</dbReference>
<dbReference type="SMART" id="SM00267">
    <property type="entry name" value="GGDEF"/>
    <property type="match status" value="1"/>
</dbReference>
<organism evidence="3 4">
    <name type="scientific">Demequina litorisediminis</name>
    <dbReference type="NCBI Taxonomy" id="1849022"/>
    <lineage>
        <taxon>Bacteria</taxon>
        <taxon>Bacillati</taxon>
        <taxon>Actinomycetota</taxon>
        <taxon>Actinomycetes</taxon>
        <taxon>Micrococcales</taxon>
        <taxon>Demequinaceae</taxon>
        <taxon>Demequina</taxon>
    </lineage>
</organism>
<keyword evidence="1" id="KW-0472">Membrane</keyword>
<dbReference type="EMBL" id="BSUN01000001">
    <property type="protein sequence ID" value="GMA36334.1"/>
    <property type="molecule type" value="Genomic_DNA"/>
</dbReference>
<evidence type="ECO:0000256" key="1">
    <source>
        <dbReference type="SAM" id="Phobius"/>
    </source>
</evidence>
<feature type="transmembrane region" description="Helical" evidence="1">
    <location>
        <begin position="54"/>
        <end position="73"/>
    </location>
</feature>
<dbReference type="SUPFAM" id="SSF55073">
    <property type="entry name" value="Nucleotide cyclase"/>
    <property type="match status" value="1"/>
</dbReference>
<dbReference type="InterPro" id="IPR029787">
    <property type="entry name" value="Nucleotide_cyclase"/>
</dbReference>
<gene>
    <name evidence="3" type="ORF">GCM10025876_25380</name>
</gene>
<proteinExistence type="predicted"/>
<reference evidence="4" key="1">
    <citation type="journal article" date="2019" name="Int. J. Syst. Evol. Microbiol.">
        <title>The Global Catalogue of Microorganisms (GCM) 10K type strain sequencing project: providing services to taxonomists for standard genome sequencing and annotation.</title>
        <authorList>
            <consortium name="The Broad Institute Genomics Platform"/>
            <consortium name="The Broad Institute Genome Sequencing Center for Infectious Disease"/>
            <person name="Wu L."/>
            <person name="Ma J."/>
        </authorList>
    </citation>
    <scope>NUCLEOTIDE SEQUENCE [LARGE SCALE GENOMIC DNA]</scope>
    <source>
        <strain evidence="4">NBRC 112299</strain>
    </source>
</reference>
<accession>A0ABQ6IF28</accession>
<evidence type="ECO:0000313" key="3">
    <source>
        <dbReference type="EMBL" id="GMA36334.1"/>
    </source>
</evidence>
<dbReference type="NCBIfam" id="TIGR00254">
    <property type="entry name" value="GGDEF"/>
    <property type="match status" value="1"/>
</dbReference>
<feature type="domain" description="GGDEF" evidence="2">
    <location>
        <begin position="234"/>
        <end position="365"/>
    </location>
</feature>
<dbReference type="InterPro" id="IPR000160">
    <property type="entry name" value="GGDEF_dom"/>
</dbReference>
<feature type="transmembrane region" description="Helical" evidence="1">
    <location>
        <begin position="130"/>
        <end position="149"/>
    </location>
</feature>
<dbReference type="InterPro" id="IPR043128">
    <property type="entry name" value="Rev_trsase/Diguanyl_cyclase"/>
</dbReference>
<keyword evidence="1" id="KW-0812">Transmembrane</keyword>
<dbReference type="PROSITE" id="PS51257">
    <property type="entry name" value="PROKAR_LIPOPROTEIN"/>
    <property type="match status" value="1"/>
</dbReference>
<sequence length="367" mass="39098">MGRIDVGAAARVVRAGYDRRGEPSTTVVIVLALACIGFSLAFMAAFLWWQPPRYAFFITLGVLGLPAYAGAAFGAWRGHVIGAAITAVVTTYVSLLPFAATFSIASGVQFQFLAAGFLTLVMVPERFVATRIVFCGVIILTMIGVEVFAQPSVAVVPIDDPVFRVMASVTRLGGIAIVLTSLALILMRTARAERELTRLAAIGEQRANTDDLTGIANRRPAMRALAEIDAEPARTACLALIDIDHFKDINDARGHAVGDDVIREIARRLDRDLGARCVVARWGGDEFLVISRDAGLAVADALKQVRADLAYEEVAIEGDIVTLTLSVGLAYRAPGEGTGAVLAAADRALYEAKTSGRDRISVAGPRR</sequence>
<feature type="transmembrane region" description="Helical" evidence="1">
    <location>
        <begin position="80"/>
        <end position="98"/>
    </location>
</feature>
<evidence type="ECO:0000313" key="4">
    <source>
        <dbReference type="Proteomes" id="UP001157125"/>
    </source>
</evidence>
<keyword evidence="1" id="KW-1133">Transmembrane helix</keyword>
<dbReference type="PANTHER" id="PTHR45138:SF9">
    <property type="entry name" value="DIGUANYLATE CYCLASE DGCM-RELATED"/>
    <property type="match status" value="1"/>
</dbReference>
<feature type="transmembrane region" description="Helical" evidence="1">
    <location>
        <begin position="104"/>
        <end position="123"/>
    </location>
</feature>
<dbReference type="Gene3D" id="3.30.70.270">
    <property type="match status" value="1"/>
</dbReference>
<feature type="transmembrane region" description="Helical" evidence="1">
    <location>
        <begin position="27"/>
        <end position="48"/>
    </location>
</feature>
<name>A0ABQ6IF28_9MICO</name>
<keyword evidence="4" id="KW-1185">Reference proteome</keyword>